<name>A0A953T5V4_9BURK</name>
<dbReference type="EMBL" id="JAHXRI010000010">
    <property type="protein sequence ID" value="MBZ1351337.1"/>
    <property type="molecule type" value="Genomic_DNA"/>
</dbReference>
<reference evidence="2" key="1">
    <citation type="submission" date="2021-07" db="EMBL/GenBank/DDBJ databases">
        <title>New genus and species of the family Alcaligenaceae.</title>
        <authorList>
            <person name="Hahn M.W."/>
        </authorList>
    </citation>
    <scope>NUCLEOTIDE SEQUENCE</scope>
    <source>
        <strain evidence="2">LF4-65</strain>
    </source>
</reference>
<dbReference type="Pfam" id="PF01261">
    <property type="entry name" value="AP_endonuc_2"/>
    <property type="match status" value="1"/>
</dbReference>
<organism evidence="2 3">
    <name type="scientific">Zwartia hollandica</name>
    <dbReference type="NCBI Taxonomy" id="324606"/>
    <lineage>
        <taxon>Bacteria</taxon>
        <taxon>Pseudomonadati</taxon>
        <taxon>Pseudomonadota</taxon>
        <taxon>Betaproteobacteria</taxon>
        <taxon>Burkholderiales</taxon>
        <taxon>Alcaligenaceae</taxon>
        <taxon>Zwartia</taxon>
    </lineage>
</organism>
<dbReference type="Gene3D" id="3.20.20.150">
    <property type="entry name" value="Divalent-metal-dependent TIM barrel enzymes"/>
    <property type="match status" value="1"/>
</dbReference>
<evidence type="ECO:0000313" key="3">
    <source>
        <dbReference type="Proteomes" id="UP000739565"/>
    </source>
</evidence>
<dbReference type="Proteomes" id="UP000739565">
    <property type="component" value="Unassembled WGS sequence"/>
</dbReference>
<sequence>MIPAPSLACTLNHYLCPHDMPVESFLDLAVAHGFSGVALSVRSLTECPAHRLAPLLRARGLSVSSVNSAGYFLFDGHEAVGQHARNDWLLAQTAELGDTALNVIVGGSPTMGLHEARARSIEQLHAFAEKARAAGVRLLIEPFHPLLNRSKSPLNTIKECVELCARIPGMLINLDLFHSWWDPEIDWAVSAGTAPIGLLQICDVHCAADSGLPTRVPLGEGILDWQRYVRMFRDSQPERPIELELFIDRMPGRDAHAIVRESAARLVSLARA</sequence>
<accession>A0A953T5V4</accession>
<keyword evidence="2" id="KW-0413">Isomerase</keyword>
<proteinExistence type="predicted"/>
<dbReference type="AlphaFoldDB" id="A0A953T5V4"/>
<protein>
    <submittedName>
        <fullName evidence="2">Sugar phosphate isomerase/epimerase</fullName>
    </submittedName>
</protein>
<comment type="caution">
    <text evidence="2">The sequence shown here is derived from an EMBL/GenBank/DDBJ whole genome shotgun (WGS) entry which is preliminary data.</text>
</comment>
<dbReference type="InterPro" id="IPR050312">
    <property type="entry name" value="IolE/XylAMocC-like"/>
</dbReference>
<dbReference type="InterPro" id="IPR013022">
    <property type="entry name" value="Xyl_isomerase-like_TIM-brl"/>
</dbReference>
<dbReference type="InterPro" id="IPR036237">
    <property type="entry name" value="Xyl_isomerase-like_sf"/>
</dbReference>
<feature type="domain" description="Xylose isomerase-like TIM barrel" evidence="1">
    <location>
        <begin position="26"/>
        <end position="266"/>
    </location>
</feature>
<dbReference type="GO" id="GO:0016853">
    <property type="term" value="F:isomerase activity"/>
    <property type="evidence" value="ECO:0007669"/>
    <property type="project" value="UniProtKB-KW"/>
</dbReference>
<evidence type="ECO:0000259" key="1">
    <source>
        <dbReference type="Pfam" id="PF01261"/>
    </source>
</evidence>
<keyword evidence="3" id="KW-1185">Reference proteome</keyword>
<gene>
    <name evidence="2" type="ORF">KZZ10_11830</name>
</gene>
<evidence type="ECO:0000313" key="2">
    <source>
        <dbReference type="EMBL" id="MBZ1351337.1"/>
    </source>
</evidence>
<dbReference type="RefSeq" id="WP_259661744.1">
    <property type="nucleotide sequence ID" value="NZ_JAHXRI010000010.1"/>
</dbReference>
<dbReference type="PANTHER" id="PTHR12110:SF52">
    <property type="entry name" value="XYLOSE ISOMERASE"/>
    <property type="match status" value="1"/>
</dbReference>
<dbReference type="PANTHER" id="PTHR12110">
    <property type="entry name" value="HYDROXYPYRUVATE ISOMERASE"/>
    <property type="match status" value="1"/>
</dbReference>
<dbReference type="SUPFAM" id="SSF51658">
    <property type="entry name" value="Xylose isomerase-like"/>
    <property type="match status" value="1"/>
</dbReference>